<keyword evidence="4" id="KW-0808">Transferase</keyword>
<organism evidence="8 9">
    <name type="scientific">Blepharisma stoltei</name>
    <dbReference type="NCBI Taxonomy" id="1481888"/>
    <lineage>
        <taxon>Eukaryota</taxon>
        <taxon>Sar</taxon>
        <taxon>Alveolata</taxon>
        <taxon>Ciliophora</taxon>
        <taxon>Postciliodesmatophora</taxon>
        <taxon>Heterotrichea</taxon>
        <taxon>Heterotrichida</taxon>
        <taxon>Blepharismidae</taxon>
        <taxon>Blepharisma</taxon>
    </lineage>
</organism>
<evidence type="ECO:0000259" key="6">
    <source>
        <dbReference type="PROSITE" id="PS50404"/>
    </source>
</evidence>
<sequence>MQRPVLGYWAFRGYAEPIRMLLRHLEVDFEDMMYQQGDAPDYDRSEWLNVKETLGMEFPNLPYWIDEDIKLSETFAILEYVAAKYSPSYLGNNMMEETHVVMMQGVLKDLKTAATKPCLSSDALSLIPLCRESLKPTLIRIGSFLEGKRFLIGDHPTWIDFYLFELLDQIETMCPGILAENSQNFSSYKDNVRSLAHVEEFIARPRMPFNYKKAGWGNK</sequence>
<dbReference type="EC" id="2.5.1.18" evidence="3"/>
<dbReference type="EMBL" id="CAJZBQ010000018">
    <property type="protein sequence ID" value="CAG9317720.1"/>
    <property type="molecule type" value="Genomic_DNA"/>
</dbReference>
<comment type="caution">
    <text evidence="8">The sequence shown here is derived from an EMBL/GenBank/DDBJ whole genome shotgun (WGS) entry which is preliminary data.</text>
</comment>
<proteinExistence type="inferred from homology"/>
<evidence type="ECO:0000256" key="2">
    <source>
        <dbReference type="ARBA" id="ARBA00005861"/>
    </source>
</evidence>
<evidence type="ECO:0000313" key="8">
    <source>
        <dbReference type="EMBL" id="CAG9317720.1"/>
    </source>
</evidence>
<comment type="function">
    <text evidence="1">Conjugation of reduced glutathione to a wide number of exogenous and endogenous hydrophobic electrophiles.</text>
</comment>
<dbReference type="InterPro" id="IPR040079">
    <property type="entry name" value="Glutathione_S-Trfase"/>
</dbReference>
<reference evidence="8" key="1">
    <citation type="submission" date="2021-09" db="EMBL/GenBank/DDBJ databases">
        <authorList>
            <consortium name="AG Swart"/>
            <person name="Singh M."/>
            <person name="Singh A."/>
            <person name="Seah K."/>
            <person name="Emmerich C."/>
        </authorList>
    </citation>
    <scope>NUCLEOTIDE SEQUENCE</scope>
    <source>
        <strain evidence="8">ATCC30299</strain>
    </source>
</reference>
<dbReference type="GO" id="GO:0006749">
    <property type="term" value="P:glutathione metabolic process"/>
    <property type="evidence" value="ECO:0007669"/>
    <property type="project" value="TreeGrafter"/>
</dbReference>
<dbReference type="SFLD" id="SFLDS00019">
    <property type="entry name" value="Glutathione_Transferase_(cytos"/>
    <property type="match status" value="1"/>
</dbReference>
<gene>
    <name evidence="8" type="ORF">BSTOLATCC_MIC18962</name>
</gene>
<accession>A0AAU9IUK5</accession>
<dbReference type="InterPro" id="IPR050213">
    <property type="entry name" value="GST_superfamily"/>
</dbReference>
<evidence type="ECO:0000256" key="4">
    <source>
        <dbReference type="ARBA" id="ARBA00022679"/>
    </source>
</evidence>
<dbReference type="InterPro" id="IPR004045">
    <property type="entry name" value="Glutathione_S-Trfase_N"/>
</dbReference>
<dbReference type="PROSITE" id="PS50405">
    <property type="entry name" value="GST_CTER"/>
    <property type="match status" value="1"/>
</dbReference>
<dbReference type="InterPro" id="IPR010987">
    <property type="entry name" value="Glutathione-S-Trfase_C-like"/>
</dbReference>
<name>A0AAU9IUK5_9CILI</name>
<dbReference type="AlphaFoldDB" id="A0AAU9IUK5"/>
<dbReference type="PANTHER" id="PTHR11571:SF222">
    <property type="entry name" value="GLUTATHIONE TRANSFERASE"/>
    <property type="match status" value="1"/>
</dbReference>
<evidence type="ECO:0000256" key="5">
    <source>
        <dbReference type="ARBA" id="ARBA00047960"/>
    </source>
</evidence>
<evidence type="ECO:0000256" key="3">
    <source>
        <dbReference type="ARBA" id="ARBA00012452"/>
    </source>
</evidence>
<dbReference type="InterPro" id="IPR036282">
    <property type="entry name" value="Glutathione-S-Trfase_C_sf"/>
</dbReference>
<comment type="similarity">
    <text evidence="2">Belongs to the GST superfamily. Mu family.</text>
</comment>
<dbReference type="Pfam" id="PF14497">
    <property type="entry name" value="GST_C_3"/>
    <property type="match status" value="1"/>
</dbReference>
<dbReference type="GO" id="GO:0004364">
    <property type="term" value="F:glutathione transferase activity"/>
    <property type="evidence" value="ECO:0007669"/>
    <property type="project" value="UniProtKB-EC"/>
</dbReference>
<dbReference type="Pfam" id="PF02798">
    <property type="entry name" value="GST_N"/>
    <property type="match status" value="1"/>
</dbReference>
<dbReference type="Gene3D" id="1.20.1050.10">
    <property type="match status" value="1"/>
</dbReference>
<evidence type="ECO:0000256" key="1">
    <source>
        <dbReference type="ARBA" id="ARBA00003701"/>
    </source>
</evidence>
<dbReference type="SUPFAM" id="SSF47616">
    <property type="entry name" value="GST C-terminal domain-like"/>
    <property type="match status" value="1"/>
</dbReference>
<dbReference type="Proteomes" id="UP001162131">
    <property type="component" value="Unassembled WGS sequence"/>
</dbReference>
<evidence type="ECO:0000313" key="9">
    <source>
        <dbReference type="Proteomes" id="UP001162131"/>
    </source>
</evidence>
<keyword evidence="9" id="KW-1185">Reference proteome</keyword>
<dbReference type="PANTHER" id="PTHR11571">
    <property type="entry name" value="GLUTATHIONE S-TRANSFERASE"/>
    <property type="match status" value="1"/>
</dbReference>
<feature type="domain" description="GST N-terminal" evidence="6">
    <location>
        <begin position="2"/>
        <end position="89"/>
    </location>
</feature>
<protein>
    <recommendedName>
        <fullName evidence="3">glutathione transferase</fullName>
        <ecNumber evidence="3">2.5.1.18</ecNumber>
    </recommendedName>
</protein>
<dbReference type="CDD" id="cd03075">
    <property type="entry name" value="GST_N_Mu"/>
    <property type="match status" value="1"/>
</dbReference>
<dbReference type="SUPFAM" id="SSF52833">
    <property type="entry name" value="Thioredoxin-like"/>
    <property type="match status" value="1"/>
</dbReference>
<comment type="catalytic activity">
    <reaction evidence="5">
        <text>RX + glutathione = an S-substituted glutathione + a halide anion + H(+)</text>
        <dbReference type="Rhea" id="RHEA:16437"/>
        <dbReference type="ChEBI" id="CHEBI:15378"/>
        <dbReference type="ChEBI" id="CHEBI:16042"/>
        <dbReference type="ChEBI" id="CHEBI:17792"/>
        <dbReference type="ChEBI" id="CHEBI:57925"/>
        <dbReference type="ChEBI" id="CHEBI:90779"/>
        <dbReference type="EC" id="2.5.1.18"/>
    </reaction>
</comment>
<dbReference type="InterPro" id="IPR004046">
    <property type="entry name" value="GST_C"/>
</dbReference>
<dbReference type="InterPro" id="IPR036249">
    <property type="entry name" value="Thioredoxin-like_sf"/>
</dbReference>
<evidence type="ECO:0000259" key="7">
    <source>
        <dbReference type="PROSITE" id="PS50405"/>
    </source>
</evidence>
<dbReference type="PROSITE" id="PS50404">
    <property type="entry name" value="GST_NTER"/>
    <property type="match status" value="1"/>
</dbReference>
<dbReference type="Gene3D" id="3.40.30.10">
    <property type="entry name" value="Glutaredoxin"/>
    <property type="match status" value="1"/>
</dbReference>
<feature type="domain" description="GST C-terminal" evidence="7">
    <location>
        <begin position="93"/>
        <end position="209"/>
    </location>
</feature>